<keyword evidence="2" id="KW-1185">Reference proteome</keyword>
<sequence>MRPLFWPCSLQATQNGPSRGHPGMPTAGGHGTTCSLHVGKLLFGMVALHLKQAVGNQKRQLQVLVSSTTGVEHDMLRLLAVTYSAVKLLHGCGADRFASLMMSERIGKFSKRFALAHRCGSRGWAYQYKANSRNPDQQPRVPL</sequence>
<evidence type="ECO:0000313" key="2">
    <source>
        <dbReference type="Proteomes" id="UP000078559"/>
    </source>
</evidence>
<dbReference type="EMBL" id="CM003104">
    <property type="protein sequence ID" value="KUI71439.1"/>
    <property type="molecule type" value="Genomic_DNA"/>
</dbReference>
<accession>A0A194W4P5</accession>
<name>A0A194W4P5_CYTMA</name>
<gene>
    <name evidence="1" type="ORF">VM1G_07217</name>
</gene>
<protein>
    <submittedName>
        <fullName evidence="1">Uncharacterized protein</fullName>
    </submittedName>
</protein>
<organism evidence="1 2">
    <name type="scientific">Cytospora mali</name>
    <name type="common">Apple Valsa canker fungus</name>
    <name type="synonym">Valsa mali</name>
    <dbReference type="NCBI Taxonomy" id="578113"/>
    <lineage>
        <taxon>Eukaryota</taxon>
        <taxon>Fungi</taxon>
        <taxon>Dikarya</taxon>
        <taxon>Ascomycota</taxon>
        <taxon>Pezizomycotina</taxon>
        <taxon>Sordariomycetes</taxon>
        <taxon>Sordariomycetidae</taxon>
        <taxon>Diaporthales</taxon>
        <taxon>Cytosporaceae</taxon>
        <taxon>Cytospora</taxon>
    </lineage>
</organism>
<dbReference type="AlphaFoldDB" id="A0A194W4P5"/>
<dbReference type="Proteomes" id="UP000078559">
    <property type="component" value="Chromosome 7"/>
</dbReference>
<proteinExistence type="predicted"/>
<evidence type="ECO:0000313" key="1">
    <source>
        <dbReference type="EMBL" id="KUI71439.1"/>
    </source>
</evidence>
<reference evidence="1" key="1">
    <citation type="submission" date="2014-12" db="EMBL/GenBank/DDBJ databases">
        <title>Genome Sequence of Valsa Canker Pathogens Uncovers a Specific Adaption of Colonization on Woody Bark.</title>
        <authorList>
            <person name="Yin Z."/>
            <person name="Liu H."/>
            <person name="Gao X."/>
            <person name="Li Z."/>
            <person name="Song N."/>
            <person name="Ke X."/>
            <person name="Dai Q."/>
            <person name="Wu Y."/>
            <person name="Sun Y."/>
            <person name="Xu J.-R."/>
            <person name="Kang Z.K."/>
            <person name="Wang L."/>
            <person name="Huang L."/>
        </authorList>
    </citation>
    <scope>NUCLEOTIDE SEQUENCE [LARGE SCALE GENOMIC DNA]</scope>
    <source>
        <strain evidence="1">03-8</strain>
    </source>
</reference>